<dbReference type="AlphaFoldDB" id="A0A8D8LIR2"/>
<reference evidence="3" key="1">
    <citation type="submission" date="2021-05" db="EMBL/GenBank/DDBJ databases">
        <authorList>
            <person name="Alioto T."/>
            <person name="Alioto T."/>
            <person name="Gomez Garrido J."/>
        </authorList>
    </citation>
    <scope>NUCLEOTIDE SEQUENCE</scope>
</reference>
<keyword evidence="2" id="KW-0732">Signal</keyword>
<evidence type="ECO:0000256" key="2">
    <source>
        <dbReference type="SAM" id="SignalP"/>
    </source>
</evidence>
<evidence type="ECO:0000313" key="3">
    <source>
        <dbReference type="EMBL" id="CAG6606617.1"/>
    </source>
</evidence>
<feature type="region of interest" description="Disordered" evidence="1">
    <location>
        <begin position="162"/>
        <end position="197"/>
    </location>
</feature>
<feature type="region of interest" description="Disordered" evidence="1">
    <location>
        <begin position="20"/>
        <end position="123"/>
    </location>
</feature>
<feature type="signal peptide" evidence="2">
    <location>
        <begin position="1"/>
        <end position="24"/>
    </location>
</feature>
<feature type="compositionally biased region" description="Basic residues" evidence="1">
    <location>
        <begin position="186"/>
        <end position="197"/>
    </location>
</feature>
<feature type="chain" id="PRO_5034650934" evidence="2">
    <location>
        <begin position="25"/>
        <end position="197"/>
    </location>
</feature>
<protein>
    <submittedName>
        <fullName evidence="3">Uncharacterized protein</fullName>
    </submittedName>
</protein>
<dbReference type="EMBL" id="HBUF01004219">
    <property type="protein sequence ID" value="CAG6606617.1"/>
    <property type="molecule type" value="Transcribed_RNA"/>
</dbReference>
<evidence type="ECO:0000256" key="1">
    <source>
        <dbReference type="SAM" id="MobiDB-lite"/>
    </source>
</evidence>
<accession>A0A8D8LIR2</accession>
<organism evidence="3">
    <name type="scientific">Cacopsylla melanoneura</name>
    <dbReference type="NCBI Taxonomy" id="428564"/>
    <lineage>
        <taxon>Eukaryota</taxon>
        <taxon>Metazoa</taxon>
        <taxon>Ecdysozoa</taxon>
        <taxon>Arthropoda</taxon>
        <taxon>Hexapoda</taxon>
        <taxon>Insecta</taxon>
        <taxon>Pterygota</taxon>
        <taxon>Neoptera</taxon>
        <taxon>Paraneoptera</taxon>
        <taxon>Hemiptera</taxon>
        <taxon>Sternorrhyncha</taxon>
        <taxon>Psylloidea</taxon>
        <taxon>Psyllidae</taxon>
        <taxon>Psyllinae</taxon>
        <taxon>Cacopsylla</taxon>
    </lineage>
</organism>
<feature type="compositionally biased region" description="Low complexity" evidence="1">
    <location>
        <begin position="44"/>
        <end position="56"/>
    </location>
</feature>
<sequence length="197" mass="22065">MPSGGVFLFLVFLQVLDRPQPTDSDTEATVDESPAPSPPPPPASSSSVDQQSLSSSNRKKSKDRERRKSLIQAVSEFFHKKSPSPPSPSSSHVIIPPTSSTNSMSKFKFPRIHHKHKAKSTDDISSRRMYLYDDKTSSPPFCDPTNMKPSLSESEIRRHLIDSFAPPIPPPPLNYRPSHLKMPSGTKKRTKTWKLKF</sequence>
<name>A0A8D8LIR2_9HEMI</name>
<proteinExistence type="predicted"/>
<feature type="compositionally biased region" description="Low complexity" evidence="1">
    <location>
        <begin position="89"/>
        <end position="101"/>
    </location>
</feature>
<feature type="compositionally biased region" description="Basic residues" evidence="1">
    <location>
        <begin position="108"/>
        <end position="118"/>
    </location>
</feature>